<keyword evidence="3" id="KW-1185">Reference proteome</keyword>
<name>A0A9P6M873_9FUNG</name>
<dbReference type="Proteomes" id="UP000749646">
    <property type="component" value="Unassembled WGS sequence"/>
</dbReference>
<dbReference type="EMBL" id="JAAAHW010004355">
    <property type="protein sequence ID" value="KAF9975254.1"/>
    <property type="molecule type" value="Genomic_DNA"/>
</dbReference>
<organism evidence="2 3">
    <name type="scientific">Modicella reniformis</name>
    <dbReference type="NCBI Taxonomy" id="1440133"/>
    <lineage>
        <taxon>Eukaryota</taxon>
        <taxon>Fungi</taxon>
        <taxon>Fungi incertae sedis</taxon>
        <taxon>Mucoromycota</taxon>
        <taxon>Mortierellomycotina</taxon>
        <taxon>Mortierellomycetes</taxon>
        <taxon>Mortierellales</taxon>
        <taxon>Mortierellaceae</taxon>
        <taxon>Modicella</taxon>
    </lineage>
</organism>
<evidence type="ECO:0000313" key="3">
    <source>
        <dbReference type="Proteomes" id="UP000749646"/>
    </source>
</evidence>
<dbReference type="AlphaFoldDB" id="A0A9P6M873"/>
<feature type="non-terminal residue" evidence="2">
    <location>
        <position position="1"/>
    </location>
</feature>
<proteinExistence type="predicted"/>
<gene>
    <name evidence="2" type="ORF">BGZ65_008338</name>
</gene>
<accession>A0A9P6M873</accession>
<reference evidence="2" key="1">
    <citation type="journal article" date="2020" name="Fungal Divers.">
        <title>Resolving the Mortierellaceae phylogeny through synthesis of multi-gene phylogenetics and phylogenomics.</title>
        <authorList>
            <person name="Vandepol N."/>
            <person name="Liber J."/>
            <person name="Desiro A."/>
            <person name="Na H."/>
            <person name="Kennedy M."/>
            <person name="Barry K."/>
            <person name="Grigoriev I.V."/>
            <person name="Miller A.N."/>
            <person name="O'Donnell K."/>
            <person name="Stajich J.E."/>
            <person name="Bonito G."/>
        </authorList>
    </citation>
    <scope>NUCLEOTIDE SEQUENCE</scope>
    <source>
        <strain evidence="2">MES-2147</strain>
    </source>
</reference>
<comment type="caution">
    <text evidence="2">The sequence shown here is derived from an EMBL/GenBank/DDBJ whole genome shotgun (WGS) entry which is preliminary data.</text>
</comment>
<sequence length="65" mass="7580">EEEAEDEDEDEDECEEDEDEQEEEYEDEEEAHSDQHSVICLDTCHFERSWKTSSSALLDALVALL</sequence>
<feature type="region of interest" description="Disordered" evidence="1">
    <location>
        <begin position="1"/>
        <end position="36"/>
    </location>
</feature>
<evidence type="ECO:0000313" key="2">
    <source>
        <dbReference type="EMBL" id="KAF9975254.1"/>
    </source>
</evidence>
<protein>
    <submittedName>
        <fullName evidence="2">Uncharacterized protein</fullName>
    </submittedName>
</protein>
<feature type="compositionally biased region" description="Acidic residues" evidence="1">
    <location>
        <begin position="1"/>
        <end position="31"/>
    </location>
</feature>
<evidence type="ECO:0000256" key="1">
    <source>
        <dbReference type="SAM" id="MobiDB-lite"/>
    </source>
</evidence>